<feature type="region of interest" description="Disordered" evidence="1">
    <location>
        <begin position="70"/>
        <end position="96"/>
    </location>
</feature>
<name>A0A835CEZ5_9FABA</name>
<evidence type="ECO:0000313" key="2">
    <source>
        <dbReference type="EMBL" id="KAF7839699.1"/>
    </source>
</evidence>
<dbReference type="Proteomes" id="UP000634136">
    <property type="component" value="Unassembled WGS sequence"/>
</dbReference>
<reference evidence="2" key="1">
    <citation type="submission" date="2020-09" db="EMBL/GenBank/DDBJ databases">
        <title>Genome-Enabled Discovery of Anthraquinone Biosynthesis in Senna tora.</title>
        <authorList>
            <person name="Kang S.-H."/>
            <person name="Pandey R.P."/>
            <person name="Lee C.-M."/>
            <person name="Sim J.-S."/>
            <person name="Jeong J.-T."/>
            <person name="Choi B.-S."/>
            <person name="Jung M."/>
            <person name="Ginzburg D."/>
            <person name="Zhao K."/>
            <person name="Won S.Y."/>
            <person name="Oh T.-J."/>
            <person name="Yu Y."/>
            <person name="Kim N.-H."/>
            <person name="Lee O.R."/>
            <person name="Lee T.-H."/>
            <person name="Bashyal P."/>
            <person name="Kim T.-S."/>
            <person name="Lee W.-H."/>
            <person name="Kawkins C."/>
            <person name="Kim C.-K."/>
            <person name="Kim J.S."/>
            <person name="Ahn B.O."/>
            <person name="Rhee S.Y."/>
            <person name="Sohng J.K."/>
        </authorList>
    </citation>
    <scope>NUCLEOTIDE SEQUENCE</scope>
    <source>
        <tissue evidence="2">Leaf</tissue>
    </source>
</reference>
<dbReference type="AlphaFoldDB" id="A0A835CEZ5"/>
<protein>
    <submittedName>
        <fullName evidence="2">Uncharacterized protein</fullName>
    </submittedName>
</protein>
<proteinExistence type="predicted"/>
<keyword evidence="3" id="KW-1185">Reference proteome</keyword>
<organism evidence="2 3">
    <name type="scientific">Senna tora</name>
    <dbReference type="NCBI Taxonomy" id="362788"/>
    <lineage>
        <taxon>Eukaryota</taxon>
        <taxon>Viridiplantae</taxon>
        <taxon>Streptophyta</taxon>
        <taxon>Embryophyta</taxon>
        <taxon>Tracheophyta</taxon>
        <taxon>Spermatophyta</taxon>
        <taxon>Magnoliopsida</taxon>
        <taxon>eudicotyledons</taxon>
        <taxon>Gunneridae</taxon>
        <taxon>Pentapetalae</taxon>
        <taxon>rosids</taxon>
        <taxon>fabids</taxon>
        <taxon>Fabales</taxon>
        <taxon>Fabaceae</taxon>
        <taxon>Caesalpinioideae</taxon>
        <taxon>Cassia clade</taxon>
        <taxon>Senna</taxon>
    </lineage>
</organism>
<evidence type="ECO:0000313" key="3">
    <source>
        <dbReference type="Proteomes" id="UP000634136"/>
    </source>
</evidence>
<comment type="caution">
    <text evidence="2">The sequence shown here is derived from an EMBL/GenBank/DDBJ whole genome shotgun (WGS) entry which is preliminary data.</text>
</comment>
<evidence type="ECO:0000256" key="1">
    <source>
        <dbReference type="SAM" id="MobiDB-lite"/>
    </source>
</evidence>
<accession>A0A835CEZ5</accession>
<gene>
    <name evidence="2" type="ORF">G2W53_008181</name>
</gene>
<dbReference type="EMBL" id="JAAIUW010000003">
    <property type="protein sequence ID" value="KAF7839699.1"/>
    <property type="molecule type" value="Genomic_DNA"/>
</dbReference>
<sequence length="96" mass="10549">MGKIAKDMMKKLEMNYDEEGTQSNEQIVQNVDDKVDDNLEDIICDRMTSIPLTKGASNKRLADINIVAPSFSDDGATQTSSSKVPKVVSVKKEPVC</sequence>